<evidence type="ECO:0000313" key="4">
    <source>
        <dbReference type="EMBL" id="MBS3061670.1"/>
    </source>
</evidence>
<keyword evidence="2" id="KW-0378">Hydrolase</keyword>
<gene>
    <name evidence="4" type="ORF">J4215_03755</name>
</gene>
<dbReference type="PROSITE" id="PS51462">
    <property type="entry name" value="NUDIX"/>
    <property type="match status" value="1"/>
</dbReference>
<sequence length="150" mass="17053">MEEFSRTFSASAYVVHDQKVLLVRNKKLDLWLAPGGHLLPNELPHIGAKREVKEETGLDIRIFPSDDETDIDGASVLPNPHHVIVYKMWPGHEVINMTYFAKPVSAILKPNEREIAEAKWADITELEKMNLPKNTKKFAIEAIKTVDEKP</sequence>
<comment type="caution">
    <text evidence="4">The sequence shown here is derived from an EMBL/GenBank/DDBJ whole genome shotgun (WGS) entry which is preliminary data.</text>
</comment>
<organism evidence="4 5">
    <name type="scientific">Candidatus Iainarchaeum sp</name>
    <dbReference type="NCBI Taxonomy" id="3101447"/>
    <lineage>
        <taxon>Archaea</taxon>
        <taxon>Candidatus Iainarchaeota</taxon>
        <taxon>Candidatus Iainarchaeia</taxon>
        <taxon>Candidatus Iainarchaeales</taxon>
        <taxon>Candidatus Iainarchaeaceae</taxon>
        <taxon>Candidatus Iainarchaeum</taxon>
    </lineage>
</organism>
<evidence type="ECO:0000259" key="3">
    <source>
        <dbReference type="PROSITE" id="PS51462"/>
    </source>
</evidence>
<accession>A0A8T4LAC7</accession>
<evidence type="ECO:0000256" key="1">
    <source>
        <dbReference type="ARBA" id="ARBA00001946"/>
    </source>
</evidence>
<name>A0A8T4LAC7_9ARCH</name>
<comment type="cofactor">
    <cofactor evidence="1">
        <name>Mg(2+)</name>
        <dbReference type="ChEBI" id="CHEBI:18420"/>
    </cofactor>
</comment>
<reference evidence="4" key="2">
    <citation type="submission" date="2021-05" db="EMBL/GenBank/DDBJ databases">
        <title>Protein family content uncovers lineage relationships and bacterial pathway maintenance mechanisms in DPANN archaea.</title>
        <authorList>
            <person name="Castelle C.J."/>
            <person name="Meheust R."/>
            <person name="Jaffe A.L."/>
            <person name="Seitz K."/>
            <person name="Gong X."/>
            <person name="Baker B.J."/>
            <person name="Banfield J.F."/>
        </authorList>
    </citation>
    <scope>NUCLEOTIDE SEQUENCE</scope>
    <source>
        <strain evidence="4">RIFCSPLOWO2_01_FULL_AR10_48_17</strain>
    </source>
</reference>
<dbReference type="InterPro" id="IPR020084">
    <property type="entry name" value="NUDIX_hydrolase_CS"/>
</dbReference>
<feature type="domain" description="Nudix hydrolase" evidence="3">
    <location>
        <begin position="5"/>
        <end position="144"/>
    </location>
</feature>
<dbReference type="PROSITE" id="PS00893">
    <property type="entry name" value="NUDIX_BOX"/>
    <property type="match status" value="1"/>
</dbReference>
<protein>
    <submittedName>
        <fullName evidence="4">NUDIX domain-containing protein</fullName>
    </submittedName>
</protein>
<reference evidence="4" key="1">
    <citation type="submission" date="2021-03" db="EMBL/GenBank/DDBJ databases">
        <authorList>
            <person name="Jaffe A."/>
        </authorList>
    </citation>
    <scope>NUCLEOTIDE SEQUENCE</scope>
    <source>
        <strain evidence="4">RIFCSPLOWO2_01_FULL_AR10_48_17</strain>
    </source>
</reference>
<proteinExistence type="predicted"/>
<dbReference type="AlphaFoldDB" id="A0A8T4LAC7"/>
<dbReference type="InterPro" id="IPR015797">
    <property type="entry name" value="NUDIX_hydrolase-like_dom_sf"/>
</dbReference>
<dbReference type="InterPro" id="IPR000086">
    <property type="entry name" value="NUDIX_hydrolase_dom"/>
</dbReference>
<dbReference type="EMBL" id="JAGVWC010000010">
    <property type="protein sequence ID" value="MBS3061670.1"/>
    <property type="molecule type" value="Genomic_DNA"/>
</dbReference>
<dbReference type="GO" id="GO:0016787">
    <property type="term" value="F:hydrolase activity"/>
    <property type="evidence" value="ECO:0007669"/>
    <property type="project" value="UniProtKB-KW"/>
</dbReference>
<evidence type="ECO:0000313" key="5">
    <source>
        <dbReference type="Proteomes" id="UP000675968"/>
    </source>
</evidence>
<dbReference type="CDD" id="cd03674">
    <property type="entry name" value="NUDIX_Hydrolase"/>
    <property type="match status" value="1"/>
</dbReference>
<dbReference type="PANTHER" id="PTHR43046:SF14">
    <property type="entry name" value="MUTT_NUDIX FAMILY PROTEIN"/>
    <property type="match status" value="1"/>
</dbReference>
<dbReference type="PANTHER" id="PTHR43046">
    <property type="entry name" value="GDP-MANNOSE MANNOSYL HYDROLASE"/>
    <property type="match status" value="1"/>
</dbReference>
<dbReference type="Gene3D" id="3.90.79.10">
    <property type="entry name" value="Nucleoside Triphosphate Pyrophosphohydrolase"/>
    <property type="match status" value="1"/>
</dbReference>
<dbReference type="Proteomes" id="UP000675968">
    <property type="component" value="Unassembled WGS sequence"/>
</dbReference>
<dbReference type="SUPFAM" id="SSF55811">
    <property type="entry name" value="Nudix"/>
    <property type="match status" value="1"/>
</dbReference>
<dbReference type="Pfam" id="PF00293">
    <property type="entry name" value="NUDIX"/>
    <property type="match status" value="1"/>
</dbReference>
<evidence type="ECO:0000256" key="2">
    <source>
        <dbReference type="ARBA" id="ARBA00022801"/>
    </source>
</evidence>